<evidence type="ECO:0000313" key="9">
    <source>
        <dbReference type="EMBL" id="TWT66393.1"/>
    </source>
</evidence>
<evidence type="ECO:0000256" key="5">
    <source>
        <dbReference type="RuleBase" id="RU003369"/>
    </source>
</evidence>
<feature type="active site" description="Proton acceptor" evidence="3">
    <location>
        <position position="174"/>
    </location>
</feature>
<dbReference type="Gene3D" id="3.90.110.10">
    <property type="entry name" value="Lactate dehydrogenase/glycoside hydrolase, family 4, C-terminal"/>
    <property type="match status" value="1"/>
</dbReference>
<dbReference type="AlphaFoldDB" id="A0A5C5XVG4"/>
<dbReference type="Pfam" id="PF02866">
    <property type="entry name" value="Ldh_1_C"/>
    <property type="match status" value="1"/>
</dbReference>
<comment type="similarity">
    <text evidence="5">Belongs to the LDH/MDH superfamily.</text>
</comment>
<reference evidence="9 10" key="1">
    <citation type="submission" date="2019-02" db="EMBL/GenBank/DDBJ databases">
        <title>Deep-cultivation of Planctomycetes and their phenomic and genomic characterization uncovers novel biology.</title>
        <authorList>
            <person name="Wiegand S."/>
            <person name="Jogler M."/>
            <person name="Boedeker C."/>
            <person name="Pinto D."/>
            <person name="Vollmers J."/>
            <person name="Rivas-Marin E."/>
            <person name="Kohn T."/>
            <person name="Peeters S.H."/>
            <person name="Heuer A."/>
            <person name="Rast P."/>
            <person name="Oberbeckmann S."/>
            <person name="Bunk B."/>
            <person name="Jeske O."/>
            <person name="Meyerdierks A."/>
            <person name="Storesund J.E."/>
            <person name="Kallscheuer N."/>
            <person name="Luecker S."/>
            <person name="Lage O.M."/>
            <person name="Pohl T."/>
            <person name="Merkel B.J."/>
            <person name="Hornburger P."/>
            <person name="Mueller R.-W."/>
            <person name="Bruemmer F."/>
            <person name="Labrenz M."/>
            <person name="Spormann A.M."/>
            <person name="Op Den Camp H."/>
            <person name="Overmann J."/>
            <person name="Amann R."/>
            <person name="Jetten M.S.M."/>
            <person name="Mascher T."/>
            <person name="Medema M.H."/>
            <person name="Devos D.P."/>
            <person name="Kaster A.-K."/>
            <person name="Ovreas L."/>
            <person name="Rohde M."/>
            <person name="Galperin M.Y."/>
            <person name="Jogler C."/>
        </authorList>
    </citation>
    <scope>NUCLEOTIDE SEQUENCE [LARGE SCALE GENOMIC DNA]</scope>
    <source>
        <strain evidence="9 10">CA85</strain>
    </source>
</reference>
<dbReference type="PIRSF" id="PIRSF000102">
    <property type="entry name" value="Lac_mal_DH"/>
    <property type="match status" value="1"/>
</dbReference>
<keyword evidence="10" id="KW-1185">Reference proteome</keyword>
<feature type="binding site" evidence="4">
    <location>
        <begin position="117"/>
        <end position="119"/>
    </location>
    <ligand>
        <name>NAD(+)</name>
        <dbReference type="ChEBI" id="CHEBI:57540"/>
    </ligand>
</feature>
<dbReference type="RefSeq" id="WP_146391514.1">
    <property type="nucleotide sequence ID" value="NZ_SJPK01000005.1"/>
</dbReference>
<feature type="binding site" evidence="4">
    <location>
        <position position="94"/>
    </location>
    <ligand>
        <name>NAD(+)</name>
        <dbReference type="ChEBI" id="CHEBI:57540"/>
    </ligand>
</feature>
<dbReference type="CDD" id="cd00300">
    <property type="entry name" value="LDH_like"/>
    <property type="match status" value="1"/>
</dbReference>
<keyword evidence="6" id="KW-0732">Signal</keyword>
<evidence type="ECO:0000313" key="10">
    <source>
        <dbReference type="Proteomes" id="UP000318053"/>
    </source>
</evidence>
<comment type="caution">
    <text evidence="9">The sequence shown here is derived from an EMBL/GenBank/DDBJ whole genome shotgun (WGS) entry which is preliminary data.</text>
</comment>
<feature type="domain" description="Lactate/malate dehydrogenase C-terminal" evidence="8">
    <location>
        <begin position="144"/>
        <end position="300"/>
    </location>
</feature>
<organism evidence="9 10">
    <name type="scientific">Allorhodopirellula solitaria</name>
    <dbReference type="NCBI Taxonomy" id="2527987"/>
    <lineage>
        <taxon>Bacteria</taxon>
        <taxon>Pseudomonadati</taxon>
        <taxon>Planctomycetota</taxon>
        <taxon>Planctomycetia</taxon>
        <taxon>Pirellulales</taxon>
        <taxon>Pirellulaceae</taxon>
        <taxon>Allorhodopirellula</taxon>
    </lineage>
</organism>
<dbReference type="InterPro" id="IPR001236">
    <property type="entry name" value="Lactate/malate_DH_N"/>
</dbReference>
<feature type="signal peptide" evidence="6">
    <location>
        <begin position="1"/>
        <end position="18"/>
    </location>
</feature>
<evidence type="ECO:0000256" key="2">
    <source>
        <dbReference type="ARBA" id="ARBA00023027"/>
    </source>
</evidence>
<dbReference type="Gene3D" id="3.40.50.720">
    <property type="entry name" value="NAD(P)-binding Rossmann-like Domain"/>
    <property type="match status" value="1"/>
</dbReference>
<dbReference type="Proteomes" id="UP000318053">
    <property type="component" value="Unassembled WGS sequence"/>
</dbReference>
<dbReference type="GO" id="GO:0006089">
    <property type="term" value="P:lactate metabolic process"/>
    <property type="evidence" value="ECO:0007669"/>
    <property type="project" value="TreeGrafter"/>
</dbReference>
<name>A0A5C5XVG4_9BACT</name>
<dbReference type="PRINTS" id="PR00086">
    <property type="entry name" value="LLDHDRGNASE"/>
</dbReference>
<dbReference type="InterPro" id="IPR001557">
    <property type="entry name" value="L-lactate/malate_DH"/>
</dbReference>
<evidence type="ECO:0000256" key="4">
    <source>
        <dbReference type="PIRSR" id="PIRSR000102-3"/>
    </source>
</evidence>
<dbReference type="GO" id="GO:0004459">
    <property type="term" value="F:L-lactate dehydrogenase (NAD+) activity"/>
    <property type="evidence" value="ECO:0007669"/>
    <property type="project" value="UniProtKB-EC"/>
</dbReference>
<evidence type="ECO:0000256" key="1">
    <source>
        <dbReference type="ARBA" id="ARBA00023002"/>
    </source>
</evidence>
<sequence precursor="true">MKLSIVGMGRVGSAIAFAATMEPIFSELWLLNRSIEKAEGDAMDLTHASALRNSNMTIQAGSIEDAAGSDVIIFTASVPPTGKDWKRSDLAAGNLALLENWLPALARSSPDAVLIMVSNPVDAMTYAAIQLTGFPPERVIGTGTLVDSIRYRSLLSEELQIHSDDIRAYILGEHGDDQFAAHSVTMTGGEKFLPSETTRRLFRETVNLGYEVFNRKGYTNYGIALATMTIVDSIVYDLKHTMPISVMIDGFLGVEDVCLSLPAVVGRRGVTRILHPPLSDEEATAFHHCAEKVRQTIEALGEF</sequence>
<feature type="chain" id="PRO_5022764978" evidence="6">
    <location>
        <begin position="19"/>
        <end position="303"/>
    </location>
</feature>
<evidence type="ECO:0000256" key="3">
    <source>
        <dbReference type="PIRSR" id="PIRSR000102-1"/>
    </source>
</evidence>
<dbReference type="PANTHER" id="PTHR43128:SF16">
    <property type="entry name" value="L-LACTATE DEHYDROGENASE"/>
    <property type="match status" value="1"/>
</dbReference>
<keyword evidence="2 4" id="KW-0520">NAD</keyword>
<dbReference type="EC" id="1.1.1.27" evidence="9"/>
<feature type="binding site" evidence="4">
    <location>
        <begin position="7"/>
        <end position="12"/>
    </location>
    <ligand>
        <name>NAD(+)</name>
        <dbReference type="ChEBI" id="CHEBI:57540"/>
    </ligand>
</feature>
<gene>
    <name evidence="9" type="primary">ldh_2</name>
    <name evidence="9" type="ORF">CA85_24870</name>
</gene>
<dbReference type="InterPro" id="IPR022383">
    <property type="entry name" value="Lactate/malate_DH_C"/>
</dbReference>
<dbReference type="InterPro" id="IPR036291">
    <property type="entry name" value="NAD(P)-bd_dom_sf"/>
</dbReference>
<proteinExistence type="inferred from homology"/>
<evidence type="ECO:0000259" key="7">
    <source>
        <dbReference type="Pfam" id="PF00056"/>
    </source>
</evidence>
<protein>
    <submittedName>
        <fullName evidence="9">L-lactate dehydrogenase</fullName>
        <ecNumber evidence="9">1.1.1.27</ecNumber>
    </submittedName>
</protein>
<evidence type="ECO:0000259" key="8">
    <source>
        <dbReference type="Pfam" id="PF02866"/>
    </source>
</evidence>
<dbReference type="PANTHER" id="PTHR43128">
    <property type="entry name" value="L-2-HYDROXYCARBOXYLATE DEHYDROGENASE (NAD(P)(+))"/>
    <property type="match status" value="1"/>
</dbReference>
<dbReference type="OrthoDB" id="9802969at2"/>
<dbReference type="SUPFAM" id="SSF56327">
    <property type="entry name" value="LDH C-terminal domain-like"/>
    <property type="match status" value="1"/>
</dbReference>
<accession>A0A5C5XVG4</accession>
<evidence type="ECO:0000256" key="6">
    <source>
        <dbReference type="SAM" id="SignalP"/>
    </source>
</evidence>
<keyword evidence="1 5" id="KW-0560">Oxidoreductase</keyword>
<feature type="domain" description="Lactate/malate dehydrogenase N-terminal" evidence="7">
    <location>
        <begin position="1"/>
        <end position="141"/>
    </location>
</feature>
<dbReference type="Pfam" id="PF00056">
    <property type="entry name" value="Ldh_1_N"/>
    <property type="match status" value="1"/>
</dbReference>
<dbReference type="SUPFAM" id="SSF51735">
    <property type="entry name" value="NAD(P)-binding Rossmann-fold domains"/>
    <property type="match status" value="1"/>
</dbReference>
<dbReference type="EMBL" id="SJPK01000005">
    <property type="protein sequence ID" value="TWT66393.1"/>
    <property type="molecule type" value="Genomic_DNA"/>
</dbReference>
<dbReference type="InterPro" id="IPR015955">
    <property type="entry name" value="Lactate_DH/Glyco_Ohase_4_C"/>
</dbReference>